<proteinExistence type="predicted"/>
<name>Q84ZQ0_ORYSJ</name>
<dbReference type="EMBL" id="AP003827">
    <property type="protein sequence ID" value="BAC57665.1"/>
    <property type="molecule type" value="Genomic_DNA"/>
</dbReference>
<protein>
    <submittedName>
        <fullName evidence="2">Uncharacterized protein</fullName>
    </submittedName>
</protein>
<gene>
    <name evidence="2" type="primary">OJ1372_D12.124</name>
</gene>
<feature type="compositionally biased region" description="Basic and acidic residues" evidence="1">
    <location>
        <begin position="152"/>
        <end position="176"/>
    </location>
</feature>
<feature type="compositionally biased region" description="Acidic residues" evidence="1">
    <location>
        <begin position="27"/>
        <end position="36"/>
    </location>
</feature>
<accession>Q84ZQ0</accession>
<evidence type="ECO:0000313" key="3">
    <source>
        <dbReference type="Proteomes" id="UP000000763"/>
    </source>
</evidence>
<feature type="compositionally biased region" description="Basic residues" evidence="1">
    <location>
        <begin position="95"/>
        <end position="110"/>
    </location>
</feature>
<evidence type="ECO:0000313" key="2">
    <source>
        <dbReference type="EMBL" id="BAC57665.1"/>
    </source>
</evidence>
<organism evidence="2 3">
    <name type="scientific">Oryza sativa subsp. japonica</name>
    <name type="common">Rice</name>
    <dbReference type="NCBI Taxonomy" id="39947"/>
    <lineage>
        <taxon>Eukaryota</taxon>
        <taxon>Viridiplantae</taxon>
        <taxon>Streptophyta</taxon>
        <taxon>Embryophyta</taxon>
        <taxon>Tracheophyta</taxon>
        <taxon>Spermatophyta</taxon>
        <taxon>Magnoliopsida</taxon>
        <taxon>Liliopsida</taxon>
        <taxon>Poales</taxon>
        <taxon>Poaceae</taxon>
        <taxon>BOP clade</taxon>
        <taxon>Oryzoideae</taxon>
        <taxon>Oryzeae</taxon>
        <taxon>Oryzinae</taxon>
        <taxon>Oryza</taxon>
        <taxon>Oryza sativa</taxon>
    </lineage>
</organism>
<feature type="region of interest" description="Disordered" evidence="1">
    <location>
        <begin position="89"/>
        <end position="176"/>
    </location>
</feature>
<dbReference type="Proteomes" id="UP000000763">
    <property type="component" value="Chromosome 7"/>
</dbReference>
<feature type="compositionally biased region" description="Basic and acidic residues" evidence="1">
    <location>
        <begin position="37"/>
        <end position="47"/>
    </location>
</feature>
<feature type="region of interest" description="Disordered" evidence="1">
    <location>
        <begin position="1"/>
        <end position="66"/>
    </location>
</feature>
<reference evidence="3" key="1">
    <citation type="journal article" date="2005" name="Nature">
        <title>The map-based sequence of the rice genome.</title>
        <authorList>
            <consortium name="International rice genome sequencing project (IRGSP)"/>
            <person name="Matsumoto T."/>
            <person name="Wu J."/>
            <person name="Kanamori H."/>
            <person name="Katayose Y."/>
            <person name="Fujisawa M."/>
            <person name="Namiki N."/>
            <person name="Mizuno H."/>
            <person name="Yamamoto K."/>
            <person name="Antonio B.A."/>
            <person name="Baba T."/>
            <person name="Sakata K."/>
            <person name="Nagamura Y."/>
            <person name="Aoki H."/>
            <person name="Arikawa K."/>
            <person name="Arita K."/>
            <person name="Bito T."/>
            <person name="Chiden Y."/>
            <person name="Fujitsuka N."/>
            <person name="Fukunaka R."/>
            <person name="Hamada M."/>
            <person name="Harada C."/>
            <person name="Hayashi A."/>
            <person name="Hijishita S."/>
            <person name="Honda M."/>
            <person name="Hosokawa S."/>
            <person name="Ichikawa Y."/>
            <person name="Idonuma A."/>
            <person name="Iijima M."/>
            <person name="Ikeda M."/>
            <person name="Ikeno M."/>
            <person name="Ito K."/>
            <person name="Ito S."/>
            <person name="Ito T."/>
            <person name="Ito Y."/>
            <person name="Ito Y."/>
            <person name="Iwabuchi A."/>
            <person name="Kamiya K."/>
            <person name="Karasawa W."/>
            <person name="Kurita K."/>
            <person name="Katagiri S."/>
            <person name="Kikuta A."/>
            <person name="Kobayashi H."/>
            <person name="Kobayashi N."/>
            <person name="Machita K."/>
            <person name="Maehara T."/>
            <person name="Masukawa M."/>
            <person name="Mizubayashi T."/>
            <person name="Mukai Y."/>
            <person name="Nagasaki H."/>
            <person name="Nagata Y."/>
            <person name="Naito S."/>
            <person name="Nakashima M."/>
            <person name="Nakama Y."/>
            <person name="Nakamichi Y."/>
            <person name="Nakamura M."/>
            <person name="Meguro A."/>
            <person name="Negishi M."/>
            <person name="Ohta I."/>
            <person name="Ohta T."/>
            <person name="Okamoto M."/>
            <person name="Ono N."/>
            <person name="Saji S."/>
            <person name="Sakaguchi M."/>
            <person name="Sakai K."/>
            <person name="Shibata M."/>
            <person name="Shimokawa T."/>
            <person name="Song J."/>
            <person name="Takazaki Y."/>
            <person name="Terasawa K."/>
            <person name="Tsugane M."/>
            <person name="Tsuji K."/>
            <person name="Ueda S."/>
            <person name="Waki K."/>
            <person name="Yamagata H."/>
            <person name="Yamamoto M."/>
            <person name="Yamamoto S."/>
            <person name="Yamane H."/>
            <person name="Yoshiki S."/>
            <person name="Yoshihara R."/>
            <person name="Yukawa K."/>
            <person name="Zhong H."/>
            <person name="Yano M."/>
            <person name="Yuan Q."/>
            <person name="Ouyang S."/>
            <person name="Liu J."/>
            <person name="Jones K.M."/>
            <person name="Gansberger K."/>
            <person name="Moffat K."/>
            <person name="Hill J."/>
            <person name="Bera J."/>
            <person name="Fadrosh D."/>
            <person name="Jin S."/>
            <person name="Johri S."/>
            <person name="Kim M."/>
            <person name="Overton L."/>
            <person name="Reardon M."/>
            <person name="Tsitrin T."/>
            <person name="Vuong H."/>
            <person name="Weaver B."/>
            <person name="Ciecko A."/>
            <person name="Tallon L."/>
            <person name="Jackson J."/>
            <person name="Pai G."/>
            <person name="Aken S.V."/>
            <person name="Utterback T."/>
            <person name="Reidmuller S."/>
            <person name="Feldblyum T."/>
            <person name="Hsiao J."/>
            <person name="Zismann V."/>
            <person name="Iobst S."/>
            <person name="de Vazeille A.R."/>
            <person name="Buell C.R."/>
            <person name="Ying K."/>
            <person name="Li Y."/>
            <person name="Lu T."/>
            <person name="Huang Y."/>
            <person name="Zhao Q."/>
            <person name="Feng Q."/>
            <person name="Zhang L."/>
            <person name="Zhu J."/>
            <person name="Weng Q."/>
            <person name="Mu J."/>
            <person name="Lu Y."/>
            <person name="Fan D."/>
            <person name="Liu Y."/>
            <person name="Guan J."/>
            <person name="Zhang Y."/>
            <person name="Yu S."/>
            <person name="Liu X."/>
            <person name="Zhang Y."/>
            <person name="Hong G."/>
            <person name="Han B."/>
            <person name="Choisne N."/>
            <person name="Demange N."/>
            <person name="Orjeda G."/>
            <person name="Samain S."/>
            <person name="Cattolico L."/>
            <person name="Pelletier E."/>
            <person name="Couloux A."/>
            <person name="Segurens B."/>
            <person name="Wincker P."/>
            <person name="D'Hont A."/>
            <person name="Scarpelli C."/>
            <person name="Weissenbach J."/>
            <person name="Salanoubat M."/>
            <person name="Quetier F."/>
            <person name="Yu Y."/>
            <person name="Kim H.R."/>
            <person name="Rambo T."/>
            <person name="Currie J."/>
            <person name="Collura K."/>
            <person name="Luo M."/>
            <person name="Yang T."/>
            <person name="Ammiraju J.S.S."/>
            <person name="Engler F."/>
            <person name="Soderlund C."/>
            <person name="Wing R.A."/>
            <person name="Palmer L.E."/>
            <person name="de la Bastide M."/>
            <person name="Spiegel L."/>
            <person name="Nascimento L."/>
            <person name="Zutavern T."/>
            <person name="O'Shaughnessy A."/>
            <person name="Dike S."/>
            <person name="Dedhia N."/>
            <person name="Preston R."/>
            <person name="Balija V."/>
            <person name="McCombie W.R."/>
            <person name="Chow T."/>
            <person name="Chen H."/>
            <person name="Chung M."/>
            <person name="Chen C."/>
            <person name="Shaw J."/>
            <person name="Wu H."/>
            <person name="Hsiao K."/>
            <person name="Chao Y."/>
            <person name="Chu M."/>
            <person name="Cheng C."/>
            <person name="Hour A."/>
            <person name="Lee P."/>
            <person name="Lin S."/>
            <person name="Lin Y."/>
            <person name="Liou J."/>
            <person name="Liu S."/>
            <person name="Hsing Y."/>
            <person name="Raghuvanshi S."/>
            <person name="Mohanty A."/>
            <person name="Bharti A.K."/>
            <person name="Gaur A."/>
            <person name="Gupta V."/>
            <person name="Kumar D."/>
            <person name="Ravi V."/>
            <person name="Vij S."/>
            <person name="Kapur A."/>
            <person name="Khurana P."/>
            <person name="Khurana P."/>
            <person name="Khurana J.P."/>
            <person name="Tyagi A.K."/>
            <person name="Gaikwad K."/>
            <person name="Singh A."/>
            <person name="Dalal V."/>
            <person name="Srivastava S."/>
            <person name="Dixit A."/>
            <person name="Pal A.K."/>
            <person name="Ghazi I.A."/>
            <person name="Yadav M."/>
            <person name="Pandit A."/>
            <person name="Bhargava A."/>
            <person name="Sureshbabu K."/>
            <person name="Batra K."/>
            <person name="Sharma T.R."/>
            <person name="Mohapatra T."/>
            <person name="Singh N.K."/>
            <person name="Messing J."/>
            <person name="Nelson A.B."/>
            <person name="Fuks G."/>
            <person name="Kavchok S."/>
            <person name="Keizer G."/>
            <person name="Linton E."/>
            <person name="Llaca V."/>
            <person name="Song R."/>
            <person name="Tanyolac B."/>
            <person name="Young S."/>
            <person name="Ho-Il K."/>
            <person name="Hahn J.H."/>
            <person name="Sangsakoo G."/>
            <person name="Vanavichit A."/>
            <person name="de Mattos Luiz.A.T."/>
            <person name="Zimmer P.D."/>
            <person name="Malone G."/>
            <person name="Dellagostin O."/>
            <person name="de Oliveira A.C."/>
            <person name="Bevan M."/>
            <person name="Bancroft I."/>
            <person name="Minx P."/>
            <person name="Cordum H."/>
            <person name="Wilson R."/>
            <person name="Cheng Z."/>
            <person name="Jin W."/>
            <person name="Jiang J."/>
            <person name="Leong S.A."/>
            <person name="Iwama H."/>
            <person name="Gojobori T."/>
            <person name="Itoh T."/>
            <person name="Niimura Y."/>
            <person name="Fujii Y."/>
            <person name="Habara T."/>
            <person name="Sakai H."/>
            <person name="Sato Y."/>
            <person name="Wilson G."/>
            <person name="Kumar K."/>
            <person name="McCouch S."/>
            <person name="Juretic N."/>
            <person name="Hoen D."/>
            <person name="Wright S."/>
            <person name="Bruskiewich R."/>
            <person name="Bureau T."/>
            <person name="Miyao A."/>
            <person name="Hirochika H."/>
            <person name="Nishikawa T."/>
            <person name="Kadowaki K."/>
            <person name="Sugiura M."/>
            <person name="Burr B."/>
            <person name="Sasaki T."/>
        </authorList>
    </citation>
    <scope>NUCLEOTIDE SEQUENCE [LARGE SCALE GENOMIC DNA]</scope>
    <source>
        <strain evidence="3">cv. Nipponbare</strain>
    </source>
</reference>
<reference evidence="3" key="2">
    <citation type="journal article" date="2008" name="Nucleic Acids Res.">
        <title>The rice annotation project database (RAP-DB): 2008 update.</title>
        <authorList>
            <consortium name="The rice annotation project (RAP)"/>
        </authorList>
    </citation>
    <scope>GENOME REANNOTATION</scope>
    <source>
        <strain evidence="3">cv. Nipponbare</strain>
    </source>
</reference>
<sequence length="176" mass="19068">MRKTARAEPWTGTRTSTRAIFPSCGGGEEEEEEEEGEAYHFHGRGEGAARVSEASGGGGGGEGERGLRLYTGAVLEARALLVREIEPMGRGAPAKPRKILSGLRRRRSGRIRPELMAASGGEEEATPHRRGEAVEATAADGGGEGRKKVKPREKEERRRRGHAVGEGRRERDSNKE</sequence>
<evidence type="ECO:0000256" key="1">
    <source>
        <dbReference type="SAM" id="MobiDB-lite"/>
    </source>
</evidence>
<dbReference type="AlphaFoldDB" id="Q84ZQ0"/>